<gene>
    <name evidence="1" type="ORF">ACFPLB_00190</name>
</gene>
<dbReference type="GO" id="GO:0003677">
    <property type="term" value="F:DNA binding"/>
    <property type="evidence" value="ECO:0007669"/>
    <property type="project" value="UniProtKB-KW"/>
</dbReference>
<keyword evidence="2" id="KW-1185">Reference proteome</keyword>
<dbReference type="RefSeq" id="WP_378227254.1">
    <property type="nucleotide sequence ID" value="NZ_JBHSLL010000002.1"/>
</dbReference>
<reference evidence="2" key="1">
    <citation type="journal article" date="2019" name="Int. J. Syst. Evol. Microbiol.">
        <title>The Global Catalogue of Microorganisms (GCM) 10K type strain sequencing project: providing services to taxonomists for standard genome sequencing and annotation.</title>
        <authorList>
            <consortium name="The Broad Institute Genomics Platform"/>
            <consortium name="The Broad Institute Genome Sequencing Center for Infectious Disease"/>
            <person name="Wu L."/>
            <person name="Ma J."/>
        </authorList>
    </citation>
    <scope>NUCLEOTIDE SEQUENCE [LARGE SCALE GENOMIC DNA]</scope>
    <source>
        <strain evidence="2">CGMCC 4.1415</strain>
    </source>
</reference>
<sequence>MSGNEGISAGNDIVWGAAAIAKVINRTPRQTYGLLETGALPAKKIGGQWAASKQKLLSFFAEAA</sequence>
<evidence type="ECO:0000313" key="1">
    <source>
        <dbReference type="EMBL" id="MFC5384389.1"/>
    </source>
</evidence>
<comment type="caution">
    <text evidence="1">The sequence shown here is derived from an EMBL/GenBank/DDBJ whole genome shotgun (WGS) entry which is preliminary data.</text>
</comment>
<name>A0ABW0GST8_9HYPH</name>
<accession>A0ABW0GST8</accession>
<dbReference type="EMBL" id="JBHSLL010000002">
    <property type="protein sequence ID" value="MFC5384389.1"/>
    <property type="molecule type" value="Genomic_DNA"/>
</dbReference>
<protein>
    <submittedName>
        <fullName evidence="1">DNA-binding protein</fullName>
    </submittedName>
</protein>
<evidence type="ECO:0000313" key="2">
    <source>
        <dbReference type="Proteomes" id="UP001596016"/>
    </source>
</evidence>
<organism evidence="1 2">
    <name type="scientific">Aquamicrobium segne</name>
    <dbReference type="NCBI Taxonomy" id="469547"/>
    <lineage>
        <taxon>Bacteria</taxon>
        <taxon>Pseudomonadati</taxon>
        <taxon>Pseudomonadota</taxon>
        <taxon>Alphaproteobacteria</taxon>
        <taxon>Hyphomicrobiales</taxon>
        <taxon>Phyllobacteriaceae</taxon>
        <taxon>Aquamicrobium</taxon>
    </lineage>
</organism>
<proteinExistence type="predicted"/>
<dbReference type="Proteomes" id="UP001596016">
    <property type="component" value="Unassembled WGS sequence"/>
</dbReference>
<keyword evidence="1" id="KW-0238">DNA-binding</keyword>